<gene>
    <name evidence="2" type="ORF">THAOC_16417</name>
</gene>
<sequence length="383" mass="42306">MASYGASMPPSKLIEFLEKYLFGGNLLGPSPPPAAVGIMVAINNLDAYVGWTVAQGIQSPLQLRSTQDGQYRYATASQPIAPNDTILRVPLASCLTAENLEALAERLKYERDAGARSKFEPYIKMLPSFEQLKVLPRFWDDNLVATVTDGGQLESRIIRDKNDILDPWALACVDSRANFMQDCYSLTPFLDMINHDASLQTKARVEKNRGFASTEGDVLCLQSSTYYKEGEECFISYGDLSNLDALCDYGFLTEDNPCNKESIQVRLIGSEPFSINVLADGSVDAGSKSILRYKLATESELEAFSSFDEGNGLGLLSKPLSERNELDVQSFIASTIDEARYDAHEGASAVTDNSLISLYLGERSKLLQLAIDRIKMQFPDLEY</sequence>
<evidence type="ECO:0000313" key="3">
    <source>
        <dbReference type="Proteomes" id="UP000266841"/>
    </source>
</evidence>
<dbReference type="PANTHER" id="PTHR13271:SF137">
    <property type="entry name" value="SET DOMAIN-CONTAINING PROTEIN"/>
    <property type="match status" value="1"/>
</dbReference>
<dbReference type="Proteomes" id="UP000266841">
    <property type="component" value="Unassembled WGS sequence"/>
</dbReference>
<evidence type="ECO:0000259" key="1">
    <source>
        <dbReference type="PROSITE" id="PS50280"/>
    </source>
</evidence>
<accession>K0SDC0</accession>
<dbReference type="InterPro" id="IPR046341">
    <property type="entry name" value="SET_dom_sf"/>
</dbReference>
<evidence type="ECO:0000313" key="2">
    <source>
        <dbReference type="EMBL" id="EJK62954.1"/>
    </source>
</evidence>
<proteinExistence type="predicted"/>
<dbReference type="GO" id="GO:0016279">
    <property type="term" value="F:protein-lysine N-methyltransferase activity"/>
    <property type="evidence" value="ECO:0007669"/>
    <property type="project" value="TreeGrafter"/>
</dbReference>
<organism evidence="2 3">
    <name type="scientific">Thalassiosira oceanica</name>
    <name type="common">Marine diatom</name>
    <dbReference type="NCBI Taxonomy" id="159749"/>
    <lineage>
        <taxon>Eukaryota</taxon>
        <taxon>Sar</taxon>
        <taxon>Stramenopiles</taxon>
        <taxon>Ochrophyta</taxon>
        <taxon>Bacillariophyta</taxon>
        <taxon>Coscinodiscophyceae</taxon>
        <taxon>Thalassiosirophycidae</taxon>
        <taxon>Thalassiosirales</taxon>
        <taxon>Thalassiosiraceae</taxon>
        <taxon>Thalassiosira</taxon>
    </lineage>
</organism>
<name>K0SDC0_THAOC</name>
<dbReference type="Pfam" id="PF00856">
    <property type="entry name" value="SET"/>
    <property type="match status" value="1"/>
</dbReference>
<feature type="domain" description="SET" evidence="1">
    <location>
        <begin position="59"/>
        <end position="238"/>
    </location>
</feature>
<dbReference type="eggNOG" id="KOG1337">
    <property type="taxonomic scope" value="Eukaryota"/>
</dbReference>
<dbReference type="AlphaFoldDB" id="K0SDC0"/>
<dbReference type="InterPro" id="IPR050600">
    <property type="entry name" value="SETD3_SETD6_MTase"/>
</dbReference>
<reference evidence="2 3" key="1">
    <citation type="journal article" date="2012" name="Genome Biol.">
        <title>Genome and low-iron response of an oceanic diatom adapted to chronic iron limitation.</title>
        <authorList>
            <person name="Lommer M."/>
            <person name="Specht M."/>
            <person name="Roy A.S."/>
            <person name="Kraemer L."/>
            <person name="Andreson R."/>
            <person name="Gutowska M.A."/>
            <person name="Wolf J."/>
            <person name="Bergner S.V."/>
            <person name="Schilhabel M.B."/>
            <person name="Klostermeier U.C."/>
            <person name="Beiko R.G."/>
            <person name="Rosenstiel P."/>
            <person name="Hippler M."/>
            <person name="Laroche J."/>
        </authorList>
    </citation>
    <scope>NUCLEOTIDE SEQUENCE [LARGE SCALE GENOMIC DNA]</scope>
    <source>
        <strain evidence="2 3">CCMP1005</strain>
    </source>
</reference>
<dbReference type="OrthoDB" id="441812at2759"/>
<dbReference type="EMBL" id="AGNL01018523">
    <property type="protein sequence ID" value="EJK62954.1"/>
    <property type="molecule type" value="Genomic_DNA"/>
</dbReference>
<dbReference type="PANTHER" id="PTHR13271">
    <property type="entry name" value="UNCHARACTERIZED PUTATIVE METHYLTRANSFERASE"/>
    <property type="match status" value="1"/>
</dbReference>
<keyword evidence="3" id="KW-1185">Reference proteome</keyword>
<dbReference type="PROSITE" id="PS50280">
    <property type="entry name" value="SET"/>
    <property type="match status" value="1"/>
</dbReference>
<dbReference type="InterPro" id="IPR001214">
    <property type="entry name" value="SET_dom"/>
</dbReference>
<dbReference type="Gene3D" id="3.90.1410.10">
    <property type="entry name" value="set domain protein methyltransferase, domain 1"/>
    <property type="match status" value="2"/>
</dbReference>
<comment type="caution">
    <text evidence="2">The sequence shown here is derived from an EMBL/GenBank/DDBJ whole genome shotgun (WGS) entry which is preliminary data.</text>
</comment>
<dbReference type="OMA" id="KYERDAG"/>
<protein>
    <recommendedName>
        <fullName evidence="1">SET domain-containing protein</fullName>
    </recommendedName>
</protein>
<dbReference type="SUPFAM" id="SSF82199">
    <property type="entry name" value="SET domain"/>
    <property type="match status" value="1"/>
</dbReference>
<dbReference type="CDD" id="cd10527">
    <property type="entry name" value="SET_LSMT"/>
    <property type="match status" value="1"/>
</dbReference>